<evidence type="ECO:0000313" key="1">
    <source>
        <dbReference type="EMBL" id="MRX78950.1"/>
    </source>
</evidence>
<dbReference type="RefSeq" id="WP_154283343.1">
    <property type="nucleotide sequence ID" value="NZ_JBHUJQ010000001.1"/>
</dbReference>
<dbReference type="Proteomes" id="UP000487757">
    <property type="component" value="Unassembled WGS sequence"/>
</dbReference>
<protein>
    <submittedName>
        <fullName evidence="1">Uncharacterized protein</fullName>
    </submittedName>
</protein>
<reference evidence="1 2" key="1">
    <citation type="submission" date="2019-11" db="EMBL/GenBank/DDBJ databases">
        <title>Pedobacter petrophilus genome.</title>
        <authorList>
            <person name="Feldbauer M.J."/>
            <person name="Newman J.D."/>
        </authorList>
    </citation>
    <scope>NUCLEOTIDE SEQUENCE [LARGE SCALE GENOMIC DNA]</scope>
    <source>
        <strain evidence="1 2">LMG 29686</strain>
    </source>
</reference>
<accession>A0A7K0G658</accession>
<proteinExistence type="predicted"/>
<comment type="caution">
    <text evidence="1">The sequence shown here is derived from an EMBL/GenBank/DDBJ whole genome shotgun (WGS) entry which is preliminary data.</text>
</comment>
<sequence length="164" mass="19217">MRGLDLKNHTESTVSIKDTTHSIDLSESKWDPLFKFLLDVNENVYFYGLRVFVADDELFKNVDFAAEEVFVNENYNRILFRIKNVNLLNRGLLKNIWLCYNEAALVFLMDKSDENTFLEANYKNDLIKNCFTHIEGYFMVSQGMEDDVLWVDSDQKFSTIPCLV</sequence>
<evidence type="ECO:0000313" key="2">
    <source>
        <dbReference type="Proteomes" id="UP000487757"/>
    </source>
</evidence>
<keyword evidence="2" id="KW-1185">Reference proteome</keyword>
<dbReference type="AlphaFoldDB" id="A0A7K0G658"/>
<dbReference type="OrthoDB" id="9883378at2"/>
<name>A0A7K0G658_9SPHI</name>
<gene>
    <name evidence="1" type="ORF">GJU39_23075</name>
</gene>
<organism evidence="1 2">
    <name type="scientific">Pedobacter petrophilus</name>
    <dbReference type="NCBI Taxonomy" id="1908241"/>
    <lineage>
        <taxon>Bacteria</taxon>
        <taxon>Pseudomonadati</taxon>
        <taxon>Bacteroidota</taxon>
        <taxon>Sphingobacteriia</taxon>
        <taxon>Sphingobacteriales</taxon>
        <taxon>Sphingobacteriaceae</taxon>
        <taxon>Pedobacter</taxon>
    </lineage>
</organism>
<dbReference type="EMBL" id="WKKH01000096">
    <property type="protein sequence ID" value="MRX78950.1"/>
    <property type="molecule type" value="Genomic_DNA"/>
</dbReference>